<keyword evidence="1" id="KW-0472">Membrane</keyword>
<keyword evidence="1" id="KW-0812">Transmembrane</keyword>
<keyword evidence="1" id="KW-1133">Transmembrane helix</keyword>
<dbReference type="STRING" id="1817824.A2751_01755"/>
<accession>A0A1F5NK34</accession>
<proteinExistence type="predicted"/>
<dbReference type="AlphaFoldDB" id="A0A1F5NK34"/>
<evidence type="ECO:0000256" key="1">
    <source>
        <dbReference type="SAM" id="Phobius"/>
    </source>
</evidence>
<name>A0A1F5NK34_9BACT</name>
<dbReference type="EMBL" id="MFEK01000016">
    <property type="protein sequence ID" value="OGE77760.1"/>
    <property type="molecule type" value="Genomic_DNA"/>
</dbReference>
<feature type="transmembrane region" description="Helical" evidence="1">
    <location>
        <begin position="138"/>
        <end position="156"/>
    </location>
</feature>
<reference evidence="2 3" key="1">
    <citation type="journal article" date="2016" name="Nat. Commun.">
        <title>Thousands of microbial genomes shed light on interconnected biogeochemical processes in an aquifer system.</title>
        <authorList>
            <person name="Anantharaman K."/>
            <person name="Brown C.T."/>
            <person name="Hug L.A."/>
            <person name="Sharon I."/>
            <person name="Castelle C.J."/>
            <person name="Probst A.J."/>
            <person name="Thomas B.C."/>
            <person name="Singh A."/>
            <person name="Wilkins M.J."/>
            <person name="Karaoz U."/>
            <person name="Brodie E.L."/>
            <person name="Williams K.H."/>
            <person name="Hubbard S.S."/>
            <person name="Banfield J.F."/>
        </authorList>
    </citation>
    <scope>NUCLEOTIDE SEQUENCE [LARGE SCALE GENOMIC DNA]</scope>
</reference>
<feature type="transmembrane region" description="Helical" evidence="1">
    <location>
        <begin position="64"/>
        <end position="86"/>
    </location>
</feature>
<sequence length="190" mass="20767">MNFTHILLWLPRVLRNGGLHAARFGQVHIAKTIFTLLVGLFFSIVVLGSGVLIARLGYGINWPSLITAGNFITAFSGMVAGGWFIYSFTRIGTFAEEIVIGNSVGHQLVHEITRPLPSTPAQLPIVVTQEMANQIMRIAATVFAVLTAMSIVASVFPVYRNLTWLMVGVMIIMFGGFRYMSSALRGGQHV</sequence>
<evidence type="ECO:0000313" key="2">
    <source>
        <dbReference type="EMBL" id="OGE77760.1"/>
    </source>
</evidence>
<feature type="transmembrane region" description="Helical" evidence="1">
    <location>
        <begin position="33"/>
        <end position="58"/>
    </location>
</feature>
<evidence type="ECO:0000313" key="3">
    <source>
        <dbReference type="Proteomes" id="UP000176864"/>
    </source>
</evidence>
<feature type="transmembrane region" description="Helical" evidence="1">
    <location>
        <begin position="162"/>
        <end position="180"/>
    </location>
</feature>
<comment type="caution">
    <text evidence="2">The sequence shown here is derived from an EMBL/GenBank/DDBJ whole genome shotgun (WGS) entry which is preliminary data.</text>
</comment>
<gene>
    <name evidence="2" type="ORF">A2751_01755</name>
</gene>
<protein>
    <submittedName>
        <fullName evidence="2">Uncharacterized protein</fullName>
    </submittedName>
</protein>
<dbReference type="Proteomes" id="UP000176864">
    <property type="component" value="Unassembled WGS sequence"/>
</dbReference>
<organism evidence="2 3">
    <name type="scientific">Candidatus Doudnabacteria bacterium RIFCSPHIGHO2_01_FULL_46_14</name>
    <dbReference type="NCBI Taxonomy" id="1817824"/>
    <lineage>
        <taxon>Bacteria</taxon>
        <taxon>Candidatus Doudnaibacteriota</taxon>
    </lineage>
</organism>